<dbReference type="SUPFAM" id="SSF82689">
    <property type="entry name" value="Mechanosensitive channel protein MscS (YggB), C-terminal domain"/>
    <property type="match status" value="1"/>
</dbReference>
<organism evidence="11 12">
    <name type="scientific">Spongiibacter thalassae</name>
    <dbReference type="NCBI Taxonomy" id="2721624"/>
    <lineage>
        <taxon>Bacteria</taxon>
        <taxon>Pseudomonadati</taxon>
        <taxon>Pseudomonadota</taxon>
        <taxon>Gammaproteobacteria</taxon>
        <taxon>Cellvibrionales</taxon>
        <taxon>Spongiibacteraceae</taxon>
        <taxon>Spongiibacter</taxon>
    </lineage>
</organism>
<evidence type="ECO:0000313" key="12">
    <source>
        <dbReference type="Proteomes" id="UP000765845"/>
    </source>
</evidence>
<dbReference type="InterPro" id="IPR006685">
    <property type="entry name" value="MscS_channel_2nd"/>
</dbReference>
<feature type="domain" description="Mechanosensitive ion channel transmembrane helices 2/3" evidence="10">
    <location>
        <begin position="140"/>
        <end position="181"/>
    </location>
</feature>
<feature type="domain" description="Mechanosensitive ion channel MscS" evidence="8">
    <location>
        <begin position="182"/>
        <end position="251"/>
    </location>
</feature>
<dbReference type="PANTHER" id="PTHR43634">
    <property type="entry name" value="OW CONDUCTANCE MECHANOSENSITIVE CHANNEL"/>
    <property type="match status" value="1"/>
</dbReference>
<evidence type="ECO:0000256" key="4">
    <source>
        <dbReference type="ARBA" id="ARBA00022692"/>
    </source>
</evidence>
<evidence type="ECO:0000256" key="6">
    <source>
        <dbReference type="ARBA" id="ARBA00023136"/>
    </source>
</evidence>
<feature type="transmembrane region" description="Helical" evidence="7">
    <location>
        <begin position="15"/>
        <end position="37"/>
    </location>
</feature>
<evidence type="ECO:0000259" key="10">
    <source>
        <dbReference type="Pfam" id="PF21088"/>
    </source>
</evidence>
<dbReference type="Gene3D" id="3.30.70.100">
    <property type="match status" value="1"/>
</dbReference>
<dbReference type="PROSITE" id="PS01246">
    <property type="entry name" value="UPF0003"/>
    <property type="match status" value="1"/>
</dbReference>
<comment type="caution">
    <text evidence="11">The sequence shown here is derived from an EMBL/GenBank/DDBJ whole genome shotgun (WGS) entry which is preliminary data.</text>
</comment>
<feature type="transmembrane region" description="Helical" evidence="7">
    <location>
        <begin position="160"/>
        <end position="180"/>
    </location>
</feature>
<dbReference type="InterPro" id="IPR011014">
    <property type="entry name" value="MscS_channel_TM-2"/>
</dbReference>
<feature type="transmembrane region" description="Helical" evidence="7">
    <location>
        <begin position="93"/>
        <end position="112"/>
    </location>
</feature>
<dbReference type="SUPFAM" id="SSF50182">
    <property type="entry name" value="Sm-like ribonucleoproteins"/>
    <property type="match status" value="1"/>
</dbReference>
<dbReference type="RefSeq" id="WP_168449730.1">
    <property type="nucleotide sequence ID" value="NZ_JAAWWK010000002.1"/>
</dbReference>
<dbReference type="Gene3D" id="2.30.30.60">
    <property type="match status" value="1"/>
</dbReference>
<keyword evidence="5 7" id="KW-1133">Transmembrane helix</keyword>
<dbReference type="InterPro" id="IPR049278">
    <property type="entry name" value="MS_channel_C"/>
</dbReference>
<feature type="domain" description="Mechanosensitive ion channel MscS C-terminal" evidence="9">
    <location>
        <begin position="260"/>
        <end position="342"/>
    </location>
</feature>
<evidence type="ECO:0000256" key="7">
    <source>
        <dbReference type="SAM" id="Phobius"/>
    </source>
</evidence>
<dbReference type="Pfam" id="PF21088">
    <property type="entry name" value="MS_channel_1st"/>
    <property type="match status" value="1"/>
</dbReference>
<keyword evidence="3" id="KW-1003">Cell membrane</keyword>
<feature type="transmembrane region" description="Helical" evidence="7">
    <location>
        <begin position="63"/>
        <end position="81"/>
    </location>
</feature>
<evidence type="ECO:0000256" key="3">
    <source>
        <dbReference type="ARBA" id="ARBA00022475"/>
    </source>
</evidence>
<name>A0ABX1GDG4_9GAMM</name>
<evidence type="ECO:0000256" key="5">
    <source>
        <dbReference type="ARBA" id="ARBA00022989"/>
    </source>
</evidence>
<evidence type="ECO:0000259" key="9">
    <source>
        <dbReference type="Pfam" id="PF21082"/>
    </source>
</evidence>
<dbReference type="Pfam" id="PF21082">
    <property type="entry name" value="MS_channel_3rd"/>
    <property type="match status" value="1"/>
</dbReference>
<evidence type="ECO:0000256" key="1">
    <source>
        <dbReference type="ARBA" id="ARBA00004651"/>
    </source>
</evidence>
<sequence length="371" mass="41755">MANWFEGLNFSQYPWLWEVFIAVLALLTASLLAGRLLSRLEQRVARTHNLWDDALIGAARRPLIGFLWIFGGSHILGLVASSTESEIFSVLQTFRSLAVVLVLSWFLVKLVREVEGRLLSEEYKSSDEPLDRTTVMAIGKLVRTAVIIVSGLMVLQNLGYSISGVLAFGGIGGIAVGFAAKDLLANFFGGLMVYLDRPFSVGDWVRSPDKDIEGTVENIGWRQTRIRTFDQRPLYVPNATFTQISVENPSRMLNRRIYETIGVRYEDAHLLPEIIQRVKAMLEDHSEIDLGKTLIVNFNKFNASSLDFFIYTFTKTTQWVKYHEIKQDVLLKVLNIIHEVGADVAFPTSTVKLDPISIEHMSGQNKDGNNE</sequence>
<dbReference type="InterPro" id="IPR006686">
    <property type="entry name" value="MscS_channel_CS"/>
</dbReference>
<dbReference type="SUPFAM" id="SSF82861">
    <property type="entry name" value="Mechanosensitive channel protein MscS (YggB), transmembrane region"/>
    <property type="match status" value="1"/>
</dbReference>
<dbReference type="InterPro" id="IPR023408">
    <property type="entry name" value="MscS_beta-dom_sf"/>
</dbReference>
<reference evidence="11 12" key="1">
    <citation type="submission" date="2020-04" db="EMBL/GenBank/DDBJ databases">
        <authorList>
            <person name="Yoon J."/>
        </authorList>
    </citation>
    <scope>NUCLEOTIDE SEQUENCE [LARGE SCALE GENOMIC DNA]</scope>
    <source>
        <strain evidence="11 12">KMU-166</strain>
    </source>
</reference>
<dbReference type="InterPro" id="IPR049142">
    <property type="entry name" value="MS_channel_1st"/>
</dbReference>
<proteinExistence type="inferred from homology"/>
<keyword evidence="6 7" id="KW-0472">Membrane</keyword>
<evidence type="ECO:0000259" key="8">
    <source>
        <dbReference type="Pfam" id="PF00924"/>
    </source>
</evidence>
<dbReference type="InterPro" id="IPR045042">
    <property type="entry name" value="YnaI-like"/>
</dbReference>
<dbReference type="Pfam" id="PF00924">
    <property type="entry name" value="MS_channel_2nd"/>
    <property type="match status" value="1"/>
</dbReference>
<dbReference type="InterPro" id="IPR010920">
    <property type="entry name" value="LSM_dom_sf"/>
</dbReference>
<keyword evidence="4 7" id="KW-0812">Transmembrane</keyword>
<dbReference type="InterPro" id="IPR011066">
    <property type="entry name" value="MscS_channel_C_sf"/>
</dbReference>
<gene>
    <name evidence="11" type="ORF">HCU74_07245</name>
</gene>
<keyword evidence="12" id="KW-1185">Reference proteome</keyword>
<dbReference type="Gene3D" id="1.10.287.1260">
    <property type="match status" value="1"/>
</dbReference>
<comment type="similarity">
    <text evidence="2">Belongs to the MscS (TC 1.A.23) family.</text>
</comment>
<protein>
    <submittedName>
        <fullName evidence="11">Mechanosensitive ion channel family protein</fullName>
    </submittedName>
</protein>
<accession>A0ABX1GDG4</accession>
<dbReference type="Proteomes" id="UP000765845">
    <property type="component" value="Unassembled WGS sequence"/>
</dbReference>
<evidence type="ECO:0000313" key="11">
    <source>
        <dbReference type="EMBL" id="NKI17215.1"/>
    </source>
</evidence>
<comment type="subcellular location">
    <subcellularLocation>
        <location evidence="1">Cell membrane</location>
        <topology evidence="1">Multi-pass membrane protein</topology>
    </subcellularLocation>
</comment>
<evidence type="ECO:0000256" key="2">
    <source>
        <dbReference type="ARBA" id="ARBA00008017"/>
    </source>
</evidence>
<dbReference type="PANTHER" id="PTHR43634:SF2">
    <property type="entry name" value="LOW CONDUCTANCE MECHANOSENSITIVE CHANNEL YNAI"/>
    <property type="match status" value="1"/>
</dbReference>
<dbReference type="EMBL" id="JAAWWK010000002">
    <property type="protein sequence ID" value="NKI17215.1"/>
    <property type="molecule type" value="Genomic_DNA"/>
</dbReference>